<reference evidence="3" key="1">
    <citation type="submission" date="2023-07" db="EMBL/GenBank/DDBJ databases">
        <title>A chromosome-level genome assembly of Lolium multiflorum.</title>
        <authorList>
            <person name="Chen Y."/>
            <person name="Copetti D."/>
            <person name="Kolliker R."/>
            <person name="Studer B."/>
        </authorList>
    </citation>
    <scope>NUCLEOTIDE SEQUENCE</scope>
    <source>
        <strain evidence="3">02402/16</strain>
        <tissue evidence="3">Leaf</tissue>
    </source>
</reference>
<dbReference type="CDD" id="cd09612">
    <property type="entry name" value="Jacalin"/>
    <property type="match status" value="1"/>
</dbReference>
<protein>
    <recommendedName>
        <fullName evidence="2">Jacalin-type lectin domain-containing protein</fullName>
    </recommendedName>
</protein>
<name>A0AAD8SL47_LOLMU</name>
<organism evidence="3 4">
    <name type="scientific">Lolium multiflorum</name>
    <name type="common">Italian ryegrass</name>
    <name type="synonym">Lolium perenne subsp. multiflorum</name>
    <dbReference type="NCBI Taxonomy" id="4521"/>
    <lineage>
        <taxon>Eukaryota</taxon>
        <taxon>Viridiplantae</taxon>
        <taxon>Streptophyta</taxon>
        <taxon>Embryophyta</taxon>
        <taxon>Tracheophyta</taxon>
        <taxon>Spermatophyta</taxon>
        <taxon>Magnoliopsida</taxon>
        <taxon>Liliopsida</taxon>
        <taxon>Poales</taxon>
        <taxon>Poaceae</taxon>
        <taxon>BOP clade</taxon>
        <taxon>Pooideae</taxon>
        <taxon>Poodae</taxon>
        <taxon>Poeae</taxon>
        <taxon>Poeae Chloroplast Group 2 (Poeae type)</taxon>
        <taxon>Loliodinae</taxon>
        <taxon>Loliinae</taxon>
        <taxon>Lolium</taxon>
    </lineage>
</organism>
<dbReference type="EMBL" id="JAUUTY010000003">
    <property type="protein sequence ID" value="KAK1660328.1"/>
    <property type="molecule type" value="Genomic_DNA"/>
</dbReference>
<evidence type="ECO:0000259" key="2">
    <source>
        <dbReference type="PROSITE" id="PS51752"/>
    </source>
</evidence>
<accession>A0AAD8SL47</accession>
<dbReference type="InterPro" id="IPR036404">
    <property type="entry name" value="Jacalin-like_lectin_dom_sf"/>
</dbReference>
<keyword evidence="4" id="KW-1185">Reference proteome</keyword>
<dbReference type="Pfam" id="PF01419">
    <property type="entry name" value="Jacalin"/>
    <property type="match status" value="1"/>
</dbReference>
<evidence type="ECO:0000256" key="1">
    <source>
        <dbReference type="ARBA" id="ARBA00022734"/>
    </source>
</evidence>
<dbReference type="GO" id="GO:0030246">
    <property type="term" value="F:carbohydrate binding"/>
    <property type="evidence" value="ECO:0007669"/>
    <property type="project" value="UniProtKB-KW"/>
</dbReference>
<dbReference type="PROSITE" id="PS51752">
    <property type="entry name" value="JACALIN_LECTIN"/>
    <property type="match status" value="1"/>
</dbReference>
<evidence type="ECO:0000313" key="3">
    <source>
        <dbReference type="EMBL" id="KAK1660328.1"/>
    </source>
</evidence>
<dbReference type="AlphaFoldDB" id="A0AAD8SL47"/>
<dbReference type="SMART" id="SM00915">
    <property type="entry name" value="Jacalin"/>
    <property type="match status" value="1"/>
</dbReference>
<dbReference type="Gene3D" id="2.100.10.30">
    <property type="entry name" value="Jacalin-like lectin domain"/>
    <property type="match status" value="1"/>
</dbReference>
<dbReference type="PANTHER" id="PTHR46506">
    <property type="entry name" value="OS05G0143600 PROTEIN"/>
    <property type="match status" value="1"/>
</dbReference>
<dbReference type="SUPFAM" id="SSF51101">
    <property type="entry name" value="Mannose-binding lectins"/>
    <property type="match status" value="1"/>
</dbReference>
<proteinExistence type="predicted"/>
<gene>
    <name evidence="3" type="ORF">QYE76_048487</name>
</gene>
<dbReference type="InterPro" id="IPR033734">
    <property type="entry name" value="Jacalin-like_lectin_dom_plant"/>
</dbReference>
<keyword evidence="1" id="KW-0430">Lectin</keyword>
<comment type="caution">
    <text evidence="3">The sequence shown here is derived from an EMBL/GenBank/DDBJ whole genome shotgun (WGS) entry which is preliminary data.</text>
</comment>
<sequence>MAHRTEIFPFAGSLAQIGPCGGSGGVGRDMDMSGVYRVVMVDVKHDATIDSMRVLYERDGLQHWTDWWGDRDGICSKVPLDRNEYLTNVKGYVGMFNGYTCVRSLTFVSNLRSYGPFGKEEGMPFQLPAVSGKILGFHARSGGHLDALGTYVKTD</sequence>
<dbReference type="Proteomes" id="UP001231189">
    <property type="component" value="Unassembled WGS sequence"/>
</dbReference>
<evidence type="ECO:0000313" key="4">
    <source>
        <dbReference type="Proteomes" id="UP001231189"/>
    </source>
</evidence>
<dbReference type="InterPro" id="IPR001229">
    <property type="entry name" value="Jacalin-like_lectin_dom"/>
</dbReference>
<feature type="domain" description="Jacalin-type lectin" evidence="2">
    <location>
        <begin position="14"/>
        <end position="154"/>
    </location>
</feature>